<feature type="binding site" evidence="7 8">
    <location>
        <position position="101"/>
    </location>
    <ligand>
        <name>S-adenosyl-L-methionine</name>
        <dbReference type="ChEBI" id="CHEBI:59789"/>
    </ligand>
</feature>
<gene>
    <name evidence="7 10" type="primary">rsmA</name>
    <name evidence="7" type="synonym">ksgA</name>
    <name evidence="10" type="ORF">CVU83_01990</name>
</gene>
<evidence type="ECO:0000259" key="9">
    <source>
        <dbReference type="SMART" id="SM00650"/>
    </source>
</evidence>
<dbReference type="PROSITE" id="PS01131">
    <property type="entry name" value="RRNA_A_DIMETH"/>
    <property type="match status" value="1"/>
</dbReference>
<dbReference type="NCBIfam" id="TIGR00755">
    <property type="entry name" value="ksgA"/>
    <property type="match status" value="1"/>
</dbReference>
<dbReference type="InterPro" id="IPR001737">
    <property type="entry name" value="KsgA/Erm"/>
</dbReference>
<dbReference type="InterPro" id="IPR011530">
    <property type="entry name" value="rRNA_adenine_dimethylase"/>
</dbReference>
<comment type="similarity">
    <text evidence="7">Belongs to the class I-like SAM-binding methyltransferase superfamily. rRNA adenine N(6)-methyltransferase family. RsmA subfamily.</text>
</comment>
<evidence type="ECO:0000256" key="4">
    <source>
        <dbReference type="ARBA" id="ARBA00022679"/>
    </source>
</evidence>
<sequence length="284" mass="31684">MDNIAARTKELCRIYDIKPARSKGQNFLINDGIYKAIIKASDLKPEETVVEVGPGLGFLTAELARAAKRVIAVELDDKLAGILTIAIDSQDVENVEIVNQDILRFNPSDYLADNEDYRVVANLPYNITSIFLRTFLSSARPPRSLVLMLQKEVAERIVTAEPDMSLLSLSIHYYGKPEIIRTVPATDFWPAPAVDSAILRFDYERPTPTTASIEEDKNFFRIARIGFAAKRKMLKNNLVGGLKISAESVEKAFQKADIPAKARAEALSVEEWRRLVAALSDFVL</sequence>
<feature type="binding site" evidence="7 8">
    <location>
        <position position="74"/>
    </location>
    <ligand>
        <name>S-adenosyl-L-methionine</name>
        <dbReference type="ChEBI" id="CHEBI:59789"/>
    </ligand>
</feature>
<comment type="caution">
    <text evidence="10">The sequence shown here is derived from an EMBL/GenBank/DDBJ whole genome shotgun (WGS) entry which is preliminary data.</text>
</comment>
<dbReference type="AlphaFoldDB" id="A0A2N2E0P6"/>
<reference evidence="10 11" key="1">
    <citation type="journal article" date="2017" name="ISME J.">
        <title>Potential for microbial H2 and metal transformations associated with novel bacteria and archaea in deep terrestrial subsurface sediments.</title>
        <authorList>
            <person name="Hernsdorf A.W."/>
            <person name="Amano Y."/>
            <person name="Miyakawa K."/>
            <person name="Ise K."/>
            <person name="Suzuki Y."/>
            <person name="Anantharaman K."/>
            <person name="Probst A."/>
            <person name="Burstein D."/>
            <person name="Thomas B.C."/>
            <person name="Banfield J.F."/>
        </authorList>
    </citation>
    <scope>NUCLEOTIDE SEQUENCE [LARGE SCALE GENOMIC DNA]</scope>
    <source>
        <strain evidence="10">HGW-Falkowbacteria-2</strain>
    </source>
</reference>
<dbReference type="GO" id="GO:0052908">
    <property type="term" value="F:16S rRNA (adenine(1518)-N(6)/adenine(1519)-N(6))-dimethyltransferase activity"/>
    <property type="evidence" value="ECO:0007669"/>
    <property type="project" value="UniProtKB-EC"/>
</dbReference>
<keyword evidence="2 7" id="KW-0698">rRNA processing</keyword>
<comment type="function">
    <text evidence="7">Specifically dimethylates two adjacent adenosines (A1518 and A1519) in the loop of a conserved hairpin near the 3'-end of 16S rRNA in the 30S particle. May play a critical role in biogenesis of 30S subunits.</text>
</comment>
<dbReference type="InterPro" id="IPR029063">
    <property type="entry name" value="SAM-dependent_MTases_sf"/>
</dbReference>
<dbReference type="PROSITE" id="PS51689">
    <property type="entry name" value="SAM_RNA_A_N6_MT"/>
    <property type="match status" value="1"/>
</dbReference>
<dbReference type="InterPro" id="IPR020596">
    <property type="entry name" value="rRNA_Ade_Mease_Trfase_CS"/>
</dbReference>
<dbReference type="SUPFAM" id="SSF53335">
    <property type="entry name" value="S-adenosyl-L-methionine-dependent methyltransferases"/>
    <property type="match status" value="1"/>
</dbReference>
<dbReference type="CDD" id="cd02440">
    <property type="entry name" value="AdoMet_MTases"/>
    <property type="match status" value="1"/>
</dbReference>
<name>A0A2N2E0P6_9BACT</name>
<organism evidence="10 11">
    <name type="scientific">Candidatus Falkowbacteria bacterium HGW-Falkowbacteria-2</name>
    <dbReference type="NCBI Taxonomy" id="2013769"/>
    <lineage>
        <taxon>Bacteria</taxon>
        <taxon>Candidatus Falkowiibacteriota</taxon>
    </lineage>
</organism>
<keyword evidence="3 7" id="KW-0489">Methyltransferase</keyword>
<keyword evidence="1 7" id="KW-0963">Cytoplasm</keyword>
<evidence type="ECO:0000256" key="7">
    <source>
        <dbReference type="HAMAP-Rule" id="MF_00607"/>
    </source>
</evidence>
<feature type="binding site" evidence="7 8">
    <location>
        <position position="26"/>
    </location>
    <ligand>
        <name>S-adenosyl-L-methionine</name>
        <dbReference type="ChEBI" id="CHEBI:59789"/>
    </ligand>
</feature>
<dbReference type="PANTHER" id="PTHR11727:SF7">
    <property type="entry name" value="DIMETHYLADENOSINE TRANSFERASE-RELATED"/>
    <property type="match status" value="1"/>
</dbReference>
<dbReference type="HAMAP" id="MF_00607">
    <property type="entry name" value="16SrRNA_methyltr_A"/>
    <property type="match status" value="1"/>
</dbReference>
<dbReference type="EC" id="2.1.1.182" evidence="7"/>
<comment type="subcellular location">
    <subcellularLocation>
        <location evidence="7">Cytoplasm</location>
    </subcellularLocation>
</comment>
<dbReference type="Proteomes" id="UP000233325">
    <property type="component" value="Unassembled WGS sequence"/>
</dbReference>
<comment type="catalytic activity">
    <reaction evidence="7">
        <text>adenosine(1518)/adenosine(1519) in 16S rRNA + 4 S-adenosyl-L-methionine = N(6)-dimethyladenosine(1518)/N(6)-dimethyladenosine(1519) in 16S rRNA + 4 S-adenosyl-L-homocysteine + 4 H(+)</text>
        <dbReference type="Rhea" id="RHEA:19609"/>
        <dbReference type="Rhea" id="RHEA-COMP:10232"/>
        <dbReference type="Rhea" id="RHEA-COMP:10233"/>
        <dbReference type="ChEBI" id="CHEBI:15378"/>
        <dbReference type="ChEBI" id="CHEBI:57856"/>
        <dbReference type="ChEBI" id="CHEBI:59789"/>
        <dbReference type="ChEBI" id="CHEBI:74411"/>
        <dbReference type="ChEBI" id="CHEBI:74493"/>
        <dbReference type="EC" id="2.1.1.182"/>
    </reaction>
</comment>
<evidence type="ECO:0000256" key="8">
    <source>
        <dbReference type="PROSITE-ProRule" id="PRU01026"/>
    </source>
</evidence>
<evidence type="ECO:0000256" key="1">
    <source>
        <dbReference type="ARBA" id="ARBA00022490"/>
    </source>
</evidence>
<keyword evidence="6 7" id="KW-0694">RNA-binding</keyword>
<feature type="binding site" evidence="7 8">
    <location>
        <position position="122"/>
    </location>
    <ligand>
        <name>S-adenosyl-L-methionine</name>
        <dbReference type="ChEBI" id="CHEBI:59789"/>
    </ligand>
</feature>
<feature type="domain" description="Ribosomal RNA adenine methylase transferase N-terminal" evidence="9">
    <location>
        <begin position="33"/>
        <end position="205"/>
    </location>
</feature>
<feature type="binding site" evidence="7 8">
    <location>
        <position position="53"/>
    </location>
    <ligand>
        <name>S-adenosyl-L-methionine</name>
        <dbReference type="ChEBI" id="CHEBI:59789"/>
    </ligand>
</feature>
<evidence type="ECO:0000256" key="6">
    <source>
        <dbReference type="ARBA" id="ARBA00022884"/>
    </source>
</evidence>
<evidence type="ECO:0000313" key="11">
    <source>
        <dbReference type="Proteomes" id="UP000233325"/>
    </source>
</evidence>
<keyword evidence="5 7" id="KW-0949">S-adenosyl-L-methionine</keyword>
<dbReference type="GO" id="GO:0003723">
    <property type="term" value="F:RNA binding"/>
    <property type="evidence" value="ECO:0007669"/>
    <property type="project" value="UniProtKB-UniRule"/>
</dbReference>
<proteinExistence type="inferred from homology"/>
<feature type="binding site" evidence="7 8">
    <location>
        <position position="28"/>
    </location>
    <ligand>
        <name>S-adenosyl-L-methionine</name>
        <dbReference type="ChEBI" id="CHEBI:59789"/>
    </ligand>
</feature>
<dbReference type="Gene3D" id="1.10.8.100">
    <property type="entry name" value="Ribosomal RNA adenine dimethylase-like, domain 2"/>
    <property type="match status" value="1"/>
</dbReference>
<dbReference type="Gene3D" id="3.40.50.150">
    <property type="entry name" value="Vaccinia Virus protein VP39"/>
    <property type="match status" value="1"/>
</dbReference>
<dbReference type="SMART" id="SM00650">
    <property type="entry name" value="rADc"/>
    <property type="match status" value="1"/>
</dbReference>
<dbReference type="GO" id="GO:0005829">
    <property type="term" value="C:cytosol"/>
    <property type="evidence" value="ECO:0007669"/>
    <property type="project" value="TreeGrafter"/>
</dbReference>
<dbReference type="PANTHER" id="PTHR11727">
    <property type="entry name" value="DIMETHYLADENOSINE TRANSFERASE"/>
    <property type="match status" value="1"/>
</dbReference>
<dbReference type="EMBL" id="PHAH01000021">
    <property type="protein sequence ID" value="PKM88266.1"/>
    <property type="molecule type" value="Genomic_DNA"/>
</dbReference>
<keyword evidence="4 7" id="KW-0808">Transferase</keyword>
<accession>A0A2N2E0P6</accession>
<protein>
    <recommendedName>
        <fullName evidence="7">Ribosomal RNA small subunit methyltransferase A</fullName>
        <ecNumber evidence="7">2.1.1.182</ecNumber>
    </recommendedName>
    <alternativeName>
        <fullName evidence="7">16S rRNA (adenine(1518)-N(6)/adenine(1519)-N(6))-dimethyltransferase</fullName>
    </alternativeName>
    <alternativeName>
        <fullName evidence="7">16S rRNA dimethyladenosine transferase</fullName>
    </alternativeName>
    <alternativeName>
        <fullName evidence="7">16S rRNA dimethylase</fullName>
    </alternativeName>
    <alternativeName>
        <fullName evidence="7">S-adenosylmethionine-6-N', N'-adenosyl(rRNA) dimethyltransferase</fullName>
    </alternativeName>
</protein>
<evidence type="ECO:0000256" key="2">
    <source>
        <dbReference type="ARBA" id="ARBA00022552"/>
    </source>
</evidence>
<evidence type="ECO:0000256" key="5">
    <source>
        <dbReference type="ARBA" id="ARBA00022691"/>
    </source>
</evidence>
<evidence type="ECO:0000313" key="10">
    <source>
        <dbReference type="EMBL" id="PKM88266.1"/>
    </source>
</evidence>
<dbReference type="Pfam" id="PF00398">
    <property type="entry name" value="RrnaAD"/>
    <property type="match status" value="1"/>
</dbReference>
<dbReference type="InterPro" id="IPR023165">
    <property type="entry name" value="rRNA_Ade_diMease-like_C"/>
</dbReference>
<dbReference type="InterPro" id="IPR020598">
    <property type="entry name" value="rRNA_Ade_methylase_Trfase_N"/>
</dbReference>
<evidence type="ECO:0000256" key="3">
    <source>
        <dbReference type="ARBA" id="ARBA00022603"/>
    </source>
</evidence>